<sequence length="110" mass="12361">MEYARVTPVTGRSTLLIDGQALVMALGRPTECNTFDDLADRFLKAVLVCGKDYDRIDVAFDRYRETSIKCATRKKRSRGHAPIGRVIEDGTVPCLGRGVPFWLLMKTKQI</sequence>
<reference evidence="1" key="2">
    <citation type="journal article" date="2023" name="Science">
        <title>Genomic signatures of disease resistance in endangered staghorn corals.</title>
        <authorList>
            <person name="Vollmer S.V."/>
            <person name="Selwyn J.D."/>
            <person name="Despard B.A."/>
            <person name="Roesel C.L."/>
        </authorList>
    </citation>
    <scope>NUCLEOTIDE SEQUENCE</scope>
    <source>
        <strain evidence="1">K2</strain>
    </source>
</reference>
<reference evidence="1" key="1">
    <citation type="journal article" date="2023" name="G3 (Bethesda)">
        <title>Whole genome assembly and annotation of the endangered Caribbean coral Acropora cervicornis.</title>
        <authorList>
            <person name="Selwyn J.D."/>
            <person name="Vollmer S.V."/>
        </authorList>
    </citation>
    <scope>NUCLEOTIDE SEQUENCE</scope>
    <source>
        <strain evidence="1">K2</strain>
    </source>
</reference>
<evidence type="ECO:0000313" key="2">
    <source>
        <dbReference type="Proteomes" id="UP001249851"/>
    </source>
</evidence>
<dbReference type="EMBL" id="JARQWQ010000098">
    <property type="protein sequence ID" value="KAK2551370.1"/>
    <property type="molecule type" value="Genomic_DNA"/>
</dbReference>
<accession>A0AAD9PYE6</accession>
<keyword evidence="2" id="KW-1185">Reference proteome</keyword>
<organism evidence="1 2">
    <name type="scientific">Acropora cervicornis</name>
    <name type="common">Staghorn coral</name>
    <dbReference type="NCBI Taxonomy" id="6130"/>
    <lineage>
        <taxon>Eukaryota</taxon>
        <taxon>Metazoa</taxon>
        <taxon>Cnidaria</taxon>
        <taxon>Anthozoa</taxon>
        <taxon>Hexacorallia</taxon>
        <taxon>Scleractinia</taxon>
        <taxon>Astrocoeniina</taxon>
        <taxon>Acroporidae</taxon>
        <taxon>Acropora</taxon>
    </lineage>
</organism>
<comment type="caution">
    <text evidence="1">The sequence shown here is derived from an EMBL/GenBank/DDBJ whole genome shotgun (WGS) entry which is preliminary data.</text>
</comment>
<gene>
    <name evidence="1" type="ORF">P5673_027769</name>
</gene>
<dbReference type="Proteomes" id="UP001249851">
    <property type="component" value="Unassembled WGS sequence"/>
</dbReference>
<dbReference type="AlphaFoldDB" id="A0AAD9PYE6"/>
<protein>
    <submittedName>
        <fullName evidence="1">Uncharacterized protein</fullName>
    </submittedName>
</protein>
<evidence type="ECO:0000313" key="1">
    <source>
        <dbReference type="EMBL" id="KAK2551370.1"/>
    </source>
</evidence>
<proteinExistence type="predicted"/>
<name>A0AAD9PYE6_ACRCE</name>